<sequence length="253" mass="29460">MVDLTERIKTISDKVSANENSIKEIKDSLKPAKKREQLKIGVWPVCAYHAQINPELKSKTILTDSTWEYVEIYLKQKSDGSIKHKNAIFYWQQARNFYKATKSLDNNSKPLTTYYCFLNASKALLEIKKIPYDFSHGVSGRSENGHNNIKNEFVRLKTKGVLSGLCSYFEEAVIPKSKDEPHEEYSLKDVLYNLAYIHRSYNVTYPNQTELFIPILNPKIVRDKIKNKAWMQFELEPEHSNRTTLTRLESLNF</sequence>
<dbReference type="AlphaFoldDB" id="A0A1G6CTB2"/>
<dbReference type="EMBL" id="FMXN01000007">
    <property type="protein sequence ID" value="SDB36101.1"/>
    <property type="molecule type" value="Genomic_DNA"/>
</dbReference>
<evidence type="ECO:0000313" key="2">
    <source>
        <dbReference type="Proteomes" id="UP000199626"/>
    </source>
</evidence>
<accession>A0A1G6CTB2</accession>
<gene>
    <name evidence="1" type="ORF">SAMN02927930_01363</name>
</gene>
<keyword evidence="2" id="KW-1185">Reference proteome</keyword>
<dbReference type="Pfam" id="PF14175">
    <property type="entry name" value="YaaC"/>
    <property type="match status" value="1"/>
</dbReference>
<reference evidence="2" key="1">
    <citation type="submission" date="2016-10" db="EMBL/GenBank/DDBJ databases">
        <authorList>
            <person name="Varghese N."/>
            <person name="Submissions S."/>
        </authorList>
    </citation>
    <scope>NUCLEOTIDE SEQUENCE [LARGE SCALE GENOMIC DNA]</scope>
    <source>
        <strain evidence="2">CGMCC 1.10824</strain>
    </source>
</reference>
<proteinExistence type="predicted"/>
<dbReference type="OrthoDB" id="7041536at2"/>
<dbReference type="Proteomes" id="UP000199626">
    <property type="component" value="Unassembled WGS sequence"/>
</dbReference>
<dbReference type="InterPro" id="IPR026988">
    <property type="entry name" value="YaaC-like"/>
</dbReference>
<organism evidence="1 2">
    <name type="scientific">Pseudidiomarina indica</name>
    <dbReference type="NCBI Taxonomy" id="1159017"/>
    <lineage>
        <taxon>Bacteria</taxon>
        <taxon>Pseudomonadati</taxon>
        <taxon>Pseudomonadota</taxon>
        <taxon>Gammaproteobacteria</taxon>
        <taxon>Alteromonadales</taxon>
        <taxon>Idiomarinaceae</taxon>
        <taxon>Pseudidiomarina</taxon>
    </lineage>
</organism>
<name>A0A1G6CTB2_9GAMM</name>
<evidence type="ECO:0000313" key="1">
    <source>
        <dbReference type="EMBL" id="SDB36101.1"/>
    </source>
</evidence>
<protein>
    <submittedName>
        <fullName evidence="1">YaaC-like Protein</fullName>
    </submittedName>
</protein>